<keyword evidence="2" id="KW-1185">Reference proteome</keyword>
<organism evidence="1 2">
    <name type="scientific">Thalassomonas haliotis</name>
    <dbReference type="NCBI Taxonomy" id="485448"/>
    <lineage>
        <taxon>Bacteria</taxon>
        <taxon>Pseudomonadati</taxon>
        <taxon>Pseudomonadota</taxon>
        <taxon>Gammaproteobacteria</taxon>
        <taxon>Alteromonadales</taxon>
        <taxon>Colwelliaceae</taxon>
        <taxon>Thalassomonas</taxon>
    </lineage>
</organism>
<reference evidence="1 2" key="1">
    <citation type="journal article" date="2022" name="Mar. Drugs">
        <title>Bioassay-Guided Fractionation Leads to the Detection of Cholic Acid Generated by the Rare Thalassomonas sp.</title>
        <authorList>
            <person name="Pheiffer F."/>
            <person name="Schneider Y.K."/>
            <person name="Hansen E.H."/>
            <person name="Andersen J.H."/>
            <person name="Isaksson J."/>
            <person name="Busche T."/>
            <person name="R C."/>
            <person name="Kalinowski J."/>
            <person name="Zyl L.V."/>
            <person name="Trindade M."/>
        </authorList>
    </citation>
    <scope>NUCLEOTIDE SEQUENCE [LARGE SCALE GENOMIC DNA]</scope>
    <source>
        <strain evidence="1 2">A5K-61T</strain>
    </source>
</reference>
<evidence type="ECO:0000313" key="1">
    <source>
        <dbReference type="EMBL" id="WDE10849.1"/>
    </source>
</evidence>
<sequence>MSIDIANVFKDMANIAGKSLQDEGIELGDEIRSALENNKASIAELVEARTCGDINQEDFDLELAREKQVLQAELIGVEIAGKAAVQKAVDSAMHILSSAVSAAL</sequence>
<dbReference type="RefSeq" id="WP_274050913.1">
    <property type="nucleotide sequence ID" value="NZ_CP059693.1"/>
</dbReference>
<dbReference type="Proteomes" id="UP001215231">
    <property type="component" value="Chromosome"/>
</dbReference>
<name>A0ABY7VB25_9GAMM</name>
<evidence type="ECO:0000313" key="2">
    <source>
        <dbReference type="Proteomes" id="UP001215231"/>
    </source>
</evidence>
<proteinExistence type="predicted"/>
<accession>A0ABY7VB25</accession>
<protein>
    <submittedName>
        <fullName evidence="1">Uncharacterized protein</fullName>
    </submittedName>
</protein>
<dbReference type="EMBL" id="CP059693">
    <property type="protein sequence ID" value="WDE10849.1"/>
    <property type="molecule type" value="Genomic_DNA"/>
</dbReference>
<gene>
    <name evidence="1" type="ORF">H3N35_21775</name>
</gene>